<dbReference type="GO" id="GO:0003919">
    <property type="term" value="F:FMN adenylyltransferase activity"/>
    <property type="evidence" value="ECO:0007669"/>
    <property type="project" value="UniProtKB-UniRule"/>
</dbReference>
<evidence type="ECO:0000256" key="2">
    <source>
        <dbReference type="ARBA" id="ARBA00005201"/>
    </source>
</evidence>
<evidence type="ECO:0000256" key="14">
    <source>
        <dbReference type="PIRNR" id="PIRNR004491"/>
    </source>
</evidence>
<keyword evidence="8 14" id="KW-0418">Kinase</keyword>
<dbReference type="Gene3D" id="2.40.30.30">
    <property type="entry name" value="Riboflavin kinase-like"/>
    <property type="match status" value="1"/>
</dbReference>
<evidence type="ECO:0000256" key="7">
    <source>
        <dbReference type="ARBA" id="ARBA00022741"/>
    </source>
</evidence>
<comment type="catalytic activity">
    <reaction evidence="13 14">
        <text>FMN + ATP + H(+) = FAD + diphosphate</text>
        <dbReference type="Rhea" id="RHEA:17237"/>
        <dbReference type="ChEBI" id="CHEBI:15378"/>
        <dbReference type="ChEBI" id="CHEBI:30616"/>
        <dbReference type="ChEBI" id="CHEBI:33019"/>
        <dbReference type="ChEBI" id="CHEBI:57692"/>
        <dbReference type="ChEBI" id="CHEBI:58210"/>
        <dbReference type="EC" id="2.7.7.2"/>
    </reaction>
</comment>
<dbReference type="EC" id="2.7.1.26" evidence="14"/>
<comment type="catalytic activity">
    <reaction evidence="12 14">
        <text>riboflavin + ATP = FMN + ADP + H(+)</text>
        <dbReference type="Rhea" id="RHEA:14357"/>
        <dbReference type="ChEBI" id="CHEBI:15378"/>
        <dbReference type="ChEBI" id="CHEBI:30616"/>
        <dbReference type="ChEBI" id="CHEBI:57986"/>
        <dbReference type="ChEBI" id="CHEBI:58210"/>
        <dbReference type="ChEBI" id="CHEBI:456216"/>
        <dbReference type="EC" id="2.7.1.26"/>
    </reaction>
</comment>
<dbReference type="NCBIfam" id="TIGR00125">
    <property type="entry name" value="cyt_tran_rel"/>
    <property type="match status" value="1"/>
</dbReference>
<dbReference type="Pfam" id="PF01687">
    <property type="entry name" value="Flavokinase"/>
    <property type="match status" value="1"/>
</dbReference>
<protein>
    <recommendedName>
        <fullName evidence="14">Riboflavin biosynthesis protein</fullName>
    </recommendedName>
    <domain>
        <recommendedName>
            <fullName evidence="14">Riboflavin kinase</fullName>
            <ecNumber evidence="14">2.7.1.26</ecNumber>
        </recommendedName>
        <alternativeName>
            <fullName evidence="14">Flavokinase</fullName>
        </alternativeName>
    </domain>
    <domain>
        <recommendedName>
            <fullName evidence="14">FMN adenylyltransferase</fullName>
            <ecNumber evidence="14">2.7.7.2</ecNumber>
        </recommendedName>
        <alternativeName>
            <fullName evidence="14">FAD pyrophosphorylase</fullName>
        </alternativeName>
        <alternativeName>
            <fullName evidence="14">FAD synthase</fullName>
        </alternativeName>
    </domain>
</protein>
<dbReference type="AlphaFoldDB" id="A0A1F4TJ54"/>
<dbReference type="FunFam" id="3.40.50.620:FF:000021">
    <property type="entry name" value="Riboflavin biosynthesis protein"/>
    <property type="match status" value="1"/>
</dbReference>
<comment type="pathway">
    <text evidence="1 14">Cofactor biosynthesis; FAD biosynthesis; FAD from FMN: step 1/1.</text>
</comment>
<dbReference type="SUPFAM" id="SSF82114">
    <property type="entry name" value="Riboflavin kinase-like"/>
    <property type="match status" value="1"/>
</dbReference>
<evidence type="ECO:0000313" key="17">
    <source>
        <dbReference type="Proteomes" id="UP000177309"/>
    </source>
</evidence>
<keyword evidence="9 14" id="KW-0274">FAD</keyword>
<dbReference type="NCBIfam" id="NF004162">
    <property type="entry name" value="PRK05627.1-5"/>
    <property type="match status" value="1"/>
</dbReference>
<evidence type="ECO:0000256" key="11">
    <source>
        <dbReference type="ARBA" id="ARBA00023268"/>
    </source>
</evidence>
<evidence type="ECO:0000256" key="4">
    <source>
        <dbReference type="ARBA" id="ARBA00022643"/>
    </source>
</evidence>
<dbReference type="SUPFAM" id="SSF52374">
    <property type="entry name" value="Nucleotidylyl transferase"/>
    <property type="match status" value="1"/>
</dbReference>
<keyword evidence="10 14" id="KW-0067">ATP-binding</keyword>
<sequence>MKIIRHPKRKKLKGCVVALGTFDGVHLGHQKVLKQAVKLAKKTKVASLAITFDPHPQQVVVPSRGLRLLTTLAEREALFCSLGIDGVVVVRFSKEMQNLSAEEFVERYLVKKLGVSRVVVGYDYAFGKKRSGSLVQLKRIGKKFGFKVVVVPPVHRGALMIKSGLIRELVSKGQFKQAISLLGHSFQITGKVVKGKGIGKTLGFPTANLETDQYKLIPAQGVYAGSVNKRKCAVNIGASPTFGINKTTVEVHIPNFHQNLRGQELMVSLTRRLRDEQQFSDVEKLKAQIKKDISKI</sequence>
<evidence type="ECO:0000313" key="16">
    <source>
        <dbReference type="EMBL" id="OGC32752.1"/>
    </source>
</evidence>
<dbReference type="InterPro" id="IPR023468">
    <property type="entry name" value="Riboflavin_kinase"/>
</dbReference>
<dbReference type="Gene3D" id="3.40.50.620">
    <property type="entry name" value="HUPs"/>
    <property type="match status" value="1"/>
</dbReference>
<organism evidence="16 17">
    <name type="scientific">candidate division WOR-1 bacterium RIFOXYC2_FULL_41_25</name>
    <dbReference type="NCBI Taxonomy" id="1802586"/>
    <lineage>
        <taxon>Bacteria</taxon>
        <taxon>Bacillati</taxon>
        <taxon>Saganbacteria</taxon>
    </lineage>
</organism>
<evidence type="ECO:0000256" key="12">
    <source>
        <dbReference type="ARBA" id="ARBA00047880"/>
    </source>
</evidence>
<keyword evidence="3 14" id="KW-0285">Flavoprotein</keyword>
<comment type="similarity">
    <text evidence="14">Belongs to the ribF family.</text>
</comment>
<evidence type="ECO:0000256" key="9">
    <source>
        <dbReference type="ARBA" id="ARBA00022827"/>
    </source>
</evidence>
<keyword evidence="7 14" id="KW-0547">Nucleotide-binding</keyword>
<feature type="domain" description="Riboflavin kinase" evidence="15">
    <location>
        <begin position="181"/>
        <end position="295"/>
    </location>
</feature>
<dbReference type="PIRSF" id="PIRSF004491">
    <property type="entry name" value="FAD_Synth"/>
    <property type="match status" value="1"/>
</dbReference>
<keyword evidence="11" id="KW-0511">Multifunctional enzyme</keyword>
<proteinExistence type="inferred from homology"/>
<dbReference type="InterPro" id="IPR015864">
    <property type="entry name" value="FAD_synthase"/>
</dbReference>
<dbReference type="GO" id="GO:0009231">
    <property type="term" value="P:riboflavin biosynthetic process"/>
    <property type="evidence" value="ECO:0007669"/>
    <property type="project" value="InterPro"/>
</dbReference>
<gene>
    <name evidence="16" type="ORF">A2462_03865</name>
</gene>
<dbReference type="Pfam" id="PF06574">
    <property type="entry name" value="FAD_syn"/>
    <property type="match status" value="1"/>
</dbReference>
<keyword evidence="4 14" id="KW-0288">FMN</keyword>
<evidence type="ECO:0000256" key="1">
    <source>
        <dbReference type="ARBA" id="ARBA00004726"/>
    </source>
</evidence>
<dbReference type="InterPro" id="IPR014729">
    <property type="entry name" value="Rossmann-like_a/b/a_fold"/>
</dbReference>
<name>A0A1F4TJ54_UNCSA</name>
<dbReference type="InterPro" id="IPR002606">
    <property type="entry name" value="Riboflavin_kinase_bac"/>
</dbReference>
<dbReference type="InterPro" id="IPR015865">
    <property type="entry name" value="Riboflavin_kinase_bac/euk"/>
</dbReference>
<dbReference type="InterPro" id="IPR023465">
    <property type="entry name" value="Riboflavin_kinase_dom_sf"/>
</dbReference>
<dbReference type="SMART" id="SM00904">
    <property type="entry name" value="Flavokinase"/>
    <property type="match status" value="1"/>
</dbReference>
<keyword evidence="6 14" id="KW-0548">Nucleotidyltransferase</keyword>
<dbReference type="GO" id="GO:0006747">
    <property type="term" value="P:FAD biosynthetic process"/>
    <property type="evidence" value="ECO:0007669"/>
    <property type="project" value="UniProtKB-UniRule"/>
</dbReference>
<dbReference type="NCBIfam" id="TIGR00083">
    <property type="entry name" value="ribF"/>
    <property type="match status" value="1"/>
</dbReference>
<dbReference type="GO" id="GO:0009398">
    <property type="term" value="P:FMN biosynthetic process"/>
    <property type="evidence" value="ECO:0007669"/>
    <property type="project" value="UniProtKB-UniRule"/>
</dbReference>
<dbReference type="GO" id="GO:0008531">
    <property type="term" value="F:riboflavin kinase activity"/>
    <property type="evidence" value="ECO:0007669"/>
    <property type="project" value="UniProtKB-UniRule"/>
</dbReference>
<dbReference type="UniPathway" id="UPA00276">
    <property type="reaction ID" value="UER00406"/>
</dbReference>
<evidence type="ECO:0000259" key="15">
    <source>
        <dbReference type="SMART" id="SM00904"/>
    </source>
</evidence>
<evidence type="ECO:0000256" key="13">
    <source>
        <dbReference type="ARBA" id="ARBA00049494"/>
    </source>
</evidence>
<comment type="pathway">
    <text evidence="2 14">Cofactor biosynthesis; FMN biosynthesis; FMN from riboflavin (ATP route): step 1/1.</text>
</comment>
<dbReference type="UniPathway" id="UPA00277">
    <property type="reaction ID" value="UER00407"/>
</dbReference>
<dbReference type="PANTHER" id="PTHR22749:SF6">
    <property type="entry name" value="RIBOFLAVIN KINASE"/>
    <property type="match status" value="1"/>
</dbReference>
<evidence type="ECO:0000256" key="8">
    <source>
        <dbReference type="ARBA" id="ARBA00022777"/>
    </source>
</evidence>
<dbReference type="PANTHER" id="PTHR22749">
    <property type="entry name" value="RIBOFLAVIN KINASE/FMN ADENYLYLTRANSFERASE"/>
    <property type="match status" value="1"/>
</dbReference>
<comment type="caution">
    <text evidence="16">The sequence shown here is derived from an EMBL/GenBank/DDBJ whole genome shotgun (WGS) entry which is preliminary data.</text>
</comment>
<dbReference type="InterPro" id="IPR004821">
    <property type="entry name" value="Cyt_trans-like"/>
</dbReference>
<keyword evidence="5 14" id="KW-0808">Transferase</keyword>
<dbReference type="NCBIfam" id="NF004160">
    <property type="entry name" value="PRK05627.1-3"/>
    <property type="match status" value="1"/>
</dbReference>
<dbReference type="GO" id="GO:0005524">
    <property type="term" value="F:ATP binding"/>
    <property type="evidence" value="ECO:0007669"/>
    <property type="project" value="UniProtKB-UniRule"/>
</dbReference>
<dbReference type="CDD" id="cd02064">
    <property type="entry name" value="FAD_synthetase_N"/>
    <property type="match status" value="1"/>
</dbReference>
<dbReference type="EMBL" id="MEUI01000046">
    <property type="protein sequence ID" value="OGC32752.1"/>
    <property type="molecule type" value="Genomic_DNA"/>
</dbReference>
<dbReference type="EC" id="2.7.7.2" evidence="14"/>
<reference evidence="16 17" key="1">
    <citation type="journal article" date="2016" name="Nat. Commun.">
        <title>Thousands of microbial genomes shed light on interconnected biogeochemical processes in an aquifer system.</title>
        <authorList>
            <person name="Anantharaman K."/>
            <person name="Brown C.T."/>
            <person name="Hug L.A."/>
            <person name="Sharon I."/>
            <person name="Castelle C.J."/>
            <person name="Probst A.J."/>
            <person name="Thomas B.C."/>
            <person name="Singh A."/>
            <person name="Wilkins M.J."/>
            <person name="Karaoz U."/>
            <person name="Brodie E.L."/>
            <person name="Williams K.H."/>
            <person name="Hubbard S.S."/>
            <person name="Banfield J.F."/>
        </authorList>
    </citation>
    <scope>NUCLEOTIDE SEQUENCE [LARGE SCALE GENOMIC DNA]</scope>
</reference>
<evidence type="ECO:0000256" key="3">
    <source>
        <dbReference type="ARBA" id="ARBA00022630"/>
    </source>
</evidence>
<accession>A0A1F4TJ54</accession>
<evidence type="ECO:0000256" key="5">
    <source>
        <dbReference type="ARBA" id="ARBA00022679"/>
    </source>
</evidence>
<dbReference type="Proteomes" id="UP000177309">
    <property type="component" value="Unassembled WGS sequence"/>
</dbReference>
<evidence type="ECO:0000256" key="10">
    <source>
        <dbReference type="ARBA" id="ARBA00022840"/>
    </source>
</evidence>
<evidence type="ECO:0000256" key="6">
    <source>
        <dbReference type="ARBA" id="ARBA00022695"/>
    </source>
</evidence>